<evidence type="ECO:0000259" key="9">
    <source>
        <dbReference type="Pfam" id="PF20637"/>
    </source>
</evidence>
<dbReference type="STRING" id="578454.G8B7Z9"/>
<sequence length="269" mass="31085">MSNIENTTEVKKRLWNGSINIRIIFIVNGQTFEYLVQAFRNSYLPLLYPRIIPYFETITNAKIEEPVWLEFESVPLRWNIPVGVLYDCLYLPAHHSSRDRSHSWELNLRVGTYPMEYVMPFTQTNGAIDYIKCLNEVLKNQLKQSTFVINGSSKAIMQMSEHDSENYLSSIVTRNLHHYNNFNNKLVKTAKGIPIRILLPCSDIMSQVPAVPTQTLAELISNTMHDLYEIAHPFTHGIDISSLSGVSLLEIWQIFKYPDNVLYITMIIL</sequence>
<keyword evidence="5 7" id="KW-0832">Ubl conjugation</keyword>
<reference evidence="13" key="4">
    <citation type="submission" date="2025-05" db="UniProtKB">
        <authorList>
            <consortium name="EnsemblFungi"/>
        </authorList>
    </citation>
    <scope>IDENTIFICATION</scope>
</reference>
<dbReference type="InterPro" id="IPR042527">
    <property type="entry name" value="Atg5_UblA_dom_sf"/>
</dbReference>
<organism evidence="12 14">
    <name type="scientific">Candida parapsilosis (strain CDC 317 / ATCC MYA-4646)</name>
    <name type="common">Yeast</name>
    <name type="synonym">Monilia parapsilosis</name>
    <dbReference type="NCBI Taxonomy" id="578454"/>
    <lineage>
        <taxon>Eukaryota</taxon>
        <taxon>Fungi</taxon>
        <taxon>Dikarya</taxon>
        <taxon>Ascomycota</taxon>
        <taxon>Saccharomycotina</taxon>
        <taxon>Pichiomycetes</taxon>
        <taxon>Debaryomycetaceae</taxon>
        <taxon>Candida/Lodderomyces clade</taxon>
        <taxon>Candida</taxon>
    </lineage>
</organism>
<dbReference type="Gene3D" id="3.10.20.90">
    <property type="entry name" value="Phosphatidylinositol 3-kinase Catalytic Subunit, Chain A, domain 1"/>
    <property type="match status" value="1"/>
</dbReference>
<evidence type="ECO:0000256" key="3">
    <source>
        <dbReference type="ARBA" id="ARBA00011554"/>
    </source>
</evidence>
<evidence type="ECO:0000256" key="1">
    <source>
        <dbReference type="ARBA" id="ARBA00004623"/>
    </source>
</evidence>
<dbReference type="PANTHER" id="PTHR13040">
    <property type="entry name" value="AUTOPHAGY PROTEIN 5"/>
    <property type="match status" value="1"/>
</dbReference>
<dbReference type="GO" id="GO:0006995">
    <property type="term" value="P:cellular response to nitrogen starvation"/>
    <property type="evidence" value="ECO:0007669"/>
    <property type="project" value="TreeGrafter"/>
</dbReference>
<evidence type="ECO:0000259" key="8">
    <source>
        <dbReference type="Pfam" id="PF04106"/>
    </source>
</evidence>
<reference evidence="14" key="1">
    <citation type="journal article" date="2009" name="Nature">
        <title>Evolution of pathogenicity and sexual reproduction in eight Candida genomes.</title>
        <authorList>
            <person name="Butler G."/>
            <person name="Rasmussen M.D."/>
            <person name="Lin M.F."/>
            <person name="Santos M.A."/>
            <person name="Sakthikumar S."/>
            <person name="Munro C.A."/>
            <person name="Rheinbay E."/>
            <person name="Grabherr M."/>
            <person name="Forche A."/>
            <person name="Reedy J.L."/>
            <person name="Agrafioti I."/>
            <person name="Arnaud M.B."/>
            <person name="Bates S."/>
            <person name="Brown A.J."/>
            <person name="Brunke S."/>
            <person name="Costanzo M.C."/>
            <person name="Fitzpatrick D.A."/>
            <person name="de Groot P.W."/>
            <person name="Harris D."/>
            <person name="Hoyer L.L."/>
            <person name="Hube B."/>
            <person name="Klis F.M."/>
            <person name="Kodira C."/>
            <person name="Lennard N."/>
            <person name="Logue M.E."/>
            <person name="Martin R."/>
            <person name="Neiman A.M."/>
            <person name="Nikolaou E."/>
            <person name="Quail M.A."/>
            <person name="Quinn J."/>
            <person name="Santos M.C."/>
            <person name="Schmitzberger F.F."/>
            <person name="Sherlock G."/>
            <person name="Shah P."/>
            <person name="Silverstein K.A."/>
            <person name="Skrzypek M.S."/>
            <person name="Soll D."/>
            <person name="Staggs R."/>
            <person name="Stansfield I."/>
            <person name="Stumpf M.P."/>
            <person name="Sudbery P.E."/>
            <person name="Srikantha T."/>
            <person name="Zeng Q."/>
            <person name="Berman J."/>
            <person name="Berriman M."/>
            <person name="Heitman J."/>
            <person name="Gow N.A."/>
            <person name="Lorenz M.C."/>
            <person name="Birren B.W."/>
            <person name="Kellis M."/>
            <person name="Cuomo C.A."/>
        </authorList>
    </citation>
    <scope>NUCLEOTIDE SEQUENCE [LARGE SCALE GENOMIC DNA]</scope>
    <source>
        <strain evidence="14">CDC 317 / ATCC MYA-4646</strain>
    </source>
</reference>
<protein>
    <recommendedName>
        <fullName evidence="7">Autophagy protein 5</fullName>
    </recommendedName>
</protein>
<comment type="function">
    <text evidence="7">Involved in cytoplasm to vacuole transport (Cvt) and autophagic vesicle formation.</text>
</comment>
<dbReference type="EMBL" id="HE605203">
    <property type="protein sequence ID" value="CCE40584.1"/>
    <property type="molecule type" value="Genomic_DNA"/>
</dbReference>
<dbReference type="Gene3D" id="1.10.246.190">
    <property type="entry name" value="Autophagy protein Apg5, helix rich domain"/>
    <property type="match status" value="1"/>
</dbReference>
<keyword evidence="14" id="KW-1185">Reference proteome</keyword>
<dbReference type="Pfam" id="PF04106">
    <property type="entry name" value="ATG5_UblB"/>
    <property type="match status" value="1"/>
</dbReference>
<feature type="domain" description="Autophagy protein ATG5 UblB" evidence="8">
    <location>
        <begin position="193"/>
        <end position="265"/>
    </location>
</feature>
<dbReference type="GO" id="GO:0034274">
    <property type="term" value="C:Atg12-Atg5-Atg16 complex"/>
    <property type="evidence" value="ECO:0007669"/>
    <property type="project" value="TreeGrafter"/>
</dbReference>
<evidence type="ECO:0000256" key="5">
    <source>
        <dbReference type="ARBA" id="ARBA00022843"/>
    </source>
</evidence>
<evidence type="ECO:0000256" key="2">
    <source>
        <dbReference type="ARBA" id="ARBA00006910"/>
    </source>
</evidence>
<name>G8B7Z9_CANPC</name>
<dbReference type="Pfam" id="PF20637">
    <property type="entry name" value="ATG5_HBR"/>
    <property type="match status" value="1"/>
</dbReference>
<comment type="similarity">
    <text evidence="2 7">Belongs to the ATG5 family.</text>
</comment>
<keyword evidence="7" id="KW-0813">Transport</keyword>
<evidence type="ECO:0000313" key="13">
    <source>
        <dbReference type="EnsemblFungi" id="CPAR2_106190-T-p1"/>
    </source>
</evidence>
<dbReference type="GO" id="GO:0000422">
    <property type="term" value="P:autophagy of mitochondrion"/>
    <property type="evidence" value="ECO:0007669"/>
    <property type="project" value="TreeGrafter"/>
</dbReference>
<reference evidence="14" key="2">
    <citation type="journal article" date="2011" name="BMC Genomics">
        <title>Using RNA-seq to determine the transcriptional landscape and the hypoxic response of the pathogenic yeast Candida parapsilosis.</title>
        <authorList>
            <person name="Guida A."/>
            <person name="Lindstaedt C."/>
            <person name="Maguire S.L."/>
            <person name="Ding C."/>
            <person name="Higgins D.G."/>
            <person name="Corton N.J."/>
            <person name="Berriman M."/>
            <person name="Butler G."/>
        </authorList>
    </citation>
    <scope>GENOME REANNOTATION</scope>
    <source>
        <strain evidence="14">CDC 317 / ATCC MYA-4646</strain>
    </source>
</reference>
<dbReference type="VEuPathDB" id="FungiDB:CPAR2_106190"/>
<dbReference type="GO" id="GO:0005776">
    <property type="term" value="C:autophagosome"/>
    <property type="evidence" value="ECO:0007669"/>
    <property type="project" value="TreeGrafter"/>
</dbReference>
<proteinExistence type="inferred from homology"/>
<keyword evidence="7" id="KW-0472">Membrane</keyword>
<keyword evidence="6 7" id="KW-0072">Autophagy</keyword>
<dbReference type="GO" id="GO:0034045">
    <property type="term" value="C:phagophore assembly site membrane"/>
    <property type="evidence" value="ECO:0007669"/>
    <property type="project" value="UniProtKB-SubCell"/>
</dbReference>
<dbReference type="EnsemblFungi" id="CPAR2_106190-T">
    <property type="protein sequence ID" value="CPAR2_106190-T-p1"/>
    <property type="gene ID" value="CPAR2_106190"/>
</dbReference>
<evidence type="ECO:0000256" key="7">
    <source>
        <dbReference type="RuleBase" id="RU361202"/>
    </source>
</evidence>
<keyword evidence="4 7" id="KW-1017">Isopeptide bond</keyword>
<evidence type="ECO:0000256" key="4">
    <source>
        <dbReference type="ARBA" id="ARBA00022499"/>
    </source>
</evidence>
<feature type="domain" description="Autophagy protein ATG5 alpha-helical bundle region" evidence="9">
    <location>
        <begin position="133"/>
        <end position="188"/>
    </location>
</feature>
<dbReference type="Pfam" id="PF20638">
    <property type="entry name" value="ATG5_UblA"/>
    <property type="match status" value="1"/>
</dbReference>
<feature type="domain" description="Autophagy protein ATG5 UblA" evidence="10">
    <location>
        <begin position="14"/>
        <end position="109"/>
    </location>
</feature>
<dbReference type="InterPro" id="IPR007239">
    <property type="entry name" value="Atg5"/>
</dbReference>
<dbReference type="AlphaFoldDB" id="G8B7Z9"/>
<evidence type="ECO:0000313" key="14">
    <source>
        <dbReference type="Proteomes" id="UP000005221"/>
    </source>
</evidence>
<dbReference type="GO" id="GO:0044233">
    <property type="term" value="C:mitochondria-associated endoplasmic reticulum membrane contact site"/>
    <property type="evidence" value="ECO:0007669"/>
    <property type="project" value="TreeGrafter"/>
</dbReference>
<dbReference type="Gene3D" id="3.10.20.620">
    <property type="match status" value="1"/>
</dbReference>
<evidence type="ECO:0000256" key="6">
    <source>
        <dbReference type="ARBA" id="ARBA00023006"/>
    </source>
</evidence>
<accession>A0AAJ8VVD8</accession>
<dbReference type="InterPro" id="IPR048939">
    <property type="entry name" value="ATG5_UblA"/>
</dbReference>
<dbReference type="PANTHER" id="PTHR13040:SF2">
    <property type="entry name" value="AUTOPHAGY PROTEIN 5"/>
    <property type="match status" value="1"/>
</dbReference>
<dbReference type="CGD" id="CAL0000144679">
    <property type="gene designation" value="CPAR2_106190"/>
</dbReference>
<dbReference type="eggNOG" id="KOG2976">
    <property type="taxonomic scope" value="Eukaryota"/>
</dbReference>
<dbReference type="GO" id="GO:0034727">
    <property type="term" value="P:piecemeal microautophagy of the nucleus"/>
    <property type="evidence" value="ECO:0007669"/>
    <property type="project" value="TreeGrafter"/>
</dbReference>
<dbReference type="InterPro" id="IPR048318">
    <property type="entry name" value="ATG5_UblB"/>
</dbReference>
<evidence type="ECO:0000313" key="11">
    <source>
        <dbReference type="CGD" id="CAL0000144679"/>
    </source>
</evidence>
<gene>
    <name evidence="11 12" type="ordered locus">CPAR2_106190</name>
</gene>
<reference evidence="12" key="3">
    <citation type="submission" date="2011-10" db="EMBL/GenBank/DDBJ databases">
        <title>Transcriptional landscape of the pathogenic yeast Candida parapsilosis.</title>
        <authorList>
            <person name="Guida A."/>
            <person name="Lindstaedt C."/>
            <person name="Maguire S.L."/>
            <person name="Ding C."/>
            <person name="Higgins D.G."/>
            <person name="Harris D."/>
            <person name="Berriman M."/>
            <person name="Butler G."/>
        </authorList>
    </citation>
    <scope>NUCLEOTIDE SEQUENCE</scope>
    <source>
        <strain evidence="12">CDC317</strain>
    </source>
</reference>
<dbReference type="InterPro" id="IPR048940">
    <property type="entry name" value="ATG5_HBR"/>
</dbReference>
<comment type="subunit">
    <text evidence="3 7">Conjugated with ATG12.</text>
</comment>
<evidence type="ECO:0000259" key="10">
    <source>
        <dbReference type="Pfam" id="PF20638"/>
    </source>
</evidence>
<comment type="subcellular location">
    <subcellularLocation>
        <location evidence="1 7">Preautophagosomal structure membrane</location>
        <topology evidence="1 7">Peripheral membrane protein</topology>
    </subcellularLocation>
</comment>
<dbReference type="Proteomes" id="UP000005221">
    <property type="component" value="Chromosome 1"/>
</dbReference>
<evidence type="ECO:0000313" key="12">
    <source>
        <dbReference type="EMBL" id="CCE40584.1"/>
    </source>
</evidence>
<accession>G8B7Z9</accession>
<dbReference type="InterPro" id="IPR042526">
    <property type="entry name" value="Atg5_HR"/>
</dbReference>
<dbReference type="GO" id="GO:0019776">
    <property type="term" value="F:Atg8-family ligase activity"/>
    <property type="evidence" value="ECO:0007669"/>
    <property type="project" value="TreeGrafter"/>
</dbReference>
<dbReference type="GO" id="GO:0061908">
    <property type="term" value="C:phagophore"/>
    <property type="evidence" value="ECO:0007669"/>
    <property type="project" value="TreeGrafter"/>
</dbReference>